<dbReference type="SMART" id="SM00034">
    <property type="entry name" value="CLECT"/>
    <property type="match status" value="1"/>
</dbReference>
<dbReference type="SUPFAM" id="SSF56436">
    <property type="entry name" value="C-type lectin-like"/>
    <property type="match status" value="1"/>
</dbReference>
<dbReference type="PANTHER" id="PTHR22801">
    <property type="entry name" value="LITHOSTATHINE"/>
    <property type="match status" value="1"/>
</dbReference>
<dbReference type="CDD" id="cd00037">
    <property type="entry name" value="CLECT"/>
    <property type="match status" value="1"/>
</dbReference>
<dbReference type="Pfam" id="PF00059">
    <property type="entry name" value="Lectin_C"/>
    <property type="match status" value="1"/>
</dbReference>
<sequence>MSLPRALPPKTYNMSRLLVAYITIFAAIWMTTYGMPTNTARCPEGYTDGRFAELCFRLVRTPLSYTKAAATCGSDGGKLITDKNRAKHNYLLKRDFAMSYWVGLDDLKEENTFVWSDGEVLGDFAIFSESYPHQQNADCVVLSRLTNMEWVPSDCEQTFAFVCQKELIW</sequence>
<proteinExistence type="predicted"/>
<name>A0A8J9YLG0_BRALA</name>
<dbReference type="AlphaFoldDB" id="A0A8J9YLG0"/>
<dbReference type="EMBL" id="OV696695">
    <property type="protein sequence ID" value="CAH1238376.1"/>
    <property type="molecule type" value="Genomic_DNA"/>
</dbReference>
<dbReference type="PANTHER" id="PTHR22801:SF63">
    <property type="entry name" value="C-TYPE LECTIN DOMAIN-CONTAINING PROTEIN"/>
    <property type="match status" value="1"/>
</dbReference>
<evidence type="ECO:0000259" key="1">
    <source>
        <dbReference type="PROSITE" id="PS50041"/>
    </source>
</evidence>
<gene>
    <name evidence="2" type="primary">MRC1</name>
    <name evidence="2" type="ORF">BLAG_LOCUS3008</name>
</gene>
<dbReference type="InterPro" id="IPR016187">
    <property type="entry name" value="CTDL_fold"/>
</dbReference>
<evidence type="ECO:0000313" key="2">
    <source>
        <dbReference type="EMBL" id="CAH1238376.1"/>
    </source>
</evidence>
<feature type="domain" description="C-type lectin" evidence="1">
    <location>
        <begin position="51"/>
        <end position="164"/>
    </location>
</feature>
<accession>A0A8J9YLG0</accession>
<keyword evidence="3" id="KW-1185">Reference proteome</keyword>
<dbReference type="OrthoDB" id="418245at2759"/>
<organism evidence="2 3">
    <name type="scientific">Branchiostoma lanceolatum</name>
    <name type="common">Common lancelet</name>
    <name type="synonym">Amphioxus lanceolatum</name>
    <dbReference type="NCBI Taxonomy" id="7740"/>
    <lineage>
        <taxon>Eukaryota</taxon>
        <taxon>Metazoa</taxon>
        <taxon>Chordata</taxon>
        <taxon>Cephalochordata</taxon>
        <taxon>Leptocardii</taxon>
        <taxon>Amphioxiformes</taxon>
        <taxon>Branchiostomatidae</taxon>
        <taxon>Branchiostoma</taxon>
    </lineage>
</organism>
<dbReference type="InterPro" id="IPR001304">
    <property type="entry name" value="C-type_lectin-like"/>
</dbReference>
<reference evidence="2" key="1">
    <citation type="submission" date="2022-01" db="EMBL/GenBank/DDBJ databases">
        <authorList>
            <person name="Braso-Vives M."/>
        </authorList>
    </citation>
    <scope>NUCLEOTIDE SEQUENCE</scope>
</reference>
<dbReference type="InterPro" id="IPR016186">
    <property type="entry name" value="C-type_lectin-like/link_sf"/>
</dbReference>
<dbReference type="Gene3D" id="3.10.100.10">
    <property type="entry name" value="Mannose-Binding Protein A, subunit A"/>
    <property type="match status" value="1"/>
</dbReference>
<dbReference type="InterPro" id="IPR050801">
    <property type="entry name" value="Ca-Dep_Lectins_ImmuneDev"/>
</dbReference>
<dbReference type="Proteomes" id="UP000838412">
    <property type="component" value="Chromosome 10"/>
</dbReference>
<dbReference type="PROSITE" id="PS50041">
    <property type="entry name" value="C_TYPE_LECTIN_2"/>
    <property type="match status" value="1"/>
</dbReference>
<protein>
    <submittedName>
        <fullName evidence="2">MRC1 protein</fullName>
    </submittedName>
</protein>
<evidence type="ECO:0000313" key="3">
    <source>
        <dbReference type="Proteomes" id="UP000838412"/>
    </source>
</evidence>